<reference evidence="4" key="1">
    <citation type="submission" date="2020-07" db="EMBL/GenBank/DDBJ databases">
        <title>Huge and variable diversity of episymbiotic CPR bacteria and DPANN archaea in groundwater ecosystems.</title>
        <authorList>
            <person name="He C.Y."/>
            <person name="Keren R."/>
            <person name="Whittaker M."/>
            <person name="Farag I.F."/>
            <person name="Doudna J."/>
            <person name="Cate J.H.D."/>
            <person name="Banfield J.F."/>
        </authorList>
    </citation>
    <scope>NUCLEOTIDE SEQUENCE</scope>
    <source>
        <strain evidence="4">NC_groundwater_1664_Pr3_B-0.1um_52_9</strain>
    </source>
</reference>
<dbReference type="SUPFAM" id="SSF56112">
    <property type="entry name" value="Protein kinase-like (PK-like)"/>
    <property type="match status" value="1"/>
</dbReference>
<dbReference type="SUPFAM" id="SSF48452">
    <property type="entry name" value="TPR-like"/>
    <property type="match status" value="2"/>
</dbReference>
<dbReference type="PROSITE" id="PS50011">
    <property type="entry name" value="PROTEIN_KINASE_DOM"/>
    <property type="match status" value="1"/>
</dbReference>
<dbReference type="SMART" id="SM00220">
    <property type="entry name" value="S_TKc"/>
    <property type="match status" value="1"/>
</dbReference>
<gene>
    <name evidence="4" type="ORF">HY912_13675</name>
</gene>
<dbReference type="InterPro" id="IPR050167">
    <property type="entry name" value="Ser_Thr_protein_kinase"/>
</dbReference>
<feature type="transmembrane region" description="Helical" evidence="2">
    <location>
        <begin position="101"/>
        <end position="122"/>
    </location>
</feature>
<dbReference type="Gene3D" id="1.10.510.10">
    <property type="entry name" value="Transferase(Phosphotransferase) domain 1"/>
    <property type="match status" value="1"/>
</dbReference>
<dbReference type="GO" id="GO:0005524">
    <property type="term" value="F:ATP binding"/>
    <property type="evidence" value="ECO:0007669"/>
    <property type="project" value="InterPro"/>
</dbReference>
<proteinExistence type="predicted"/>
<dbReference type="GO" id="GO:0004672">
    <property type="term" value="F:protein kinase activity"/>
    <property type="evidence" value="ECO:0007669"/>
    <property type="project" value="InterPro"/>
</dbReference>
<feature type="region of interest" description="Disordered" evidence="1">
    <location>
        <begin position="634"/>
        <end position="748"/>
    </location>
</feature>
<accession>A0A9D6V7N4</accession>
<protein>
    <submittedName>
        <fullName evidence="4">Tetratricopeptide repeat protein</fullName>
    </submittedName>
</protein>
<dbReference type="GO" id="GO:0007165">
    <property type="term" value="P:signal transduction"/>
    <property type="evidence" value="ECO:0007669"/>
    <property type="project" value="TreeGrafter"/>
</dbReference>
<dbReference type="Pfam" id="PF00069">
    <property type="entry name" value="Pkinase"/>
    <property type="match status" value="1"/>
</dbReference>
<comment type="caution">
    <text evidence="4">The sequence shown here is derived from an EMBL/GenBank/DDBJ whole genome shotgun (WGS) entry which is preliminary data.</text>
</comment>
<feature type="compositionally biased region" description="Basic and acidic residues" evidence="1">
    <location>
        <begin position="654"/>
        <end position="738"/>
    </location>
</feature>
<evidence type="ECO:0000313" key="4">
    <source>
        <dbReference type="EMBL" id="MBI5250537.1"/>
    </source>
</evidence>
<keyword evidence="2" id="KW-0812">Transmembrane</keyword>
<keyword evidence="2" id="KW-1133">Transmembrane helix</keyword>
<dbReference type="Gene3D" id="1.25.40.10">
    <property type="entry name" value="Tetratricopeptide repeat domain"/>
    <property type="match status" value="3"/>
</dbReference>
<evidence type="ECO:0000256" key="2">
    <source>
        <dbReference type="SAM" id="Phobius"/>
    </source>
</evidence>
<organism evidence="4 5">
    <name type="scientific">Desulfomonile tiedjei</name>
    <dbReference type="NCBI Taxonomy" id="2358"/>
    <lineage>
        <taxon>Bacteria</taxon>
        <taxon>Pseudomonadati</taxon>
        <taxon>Thermodesulfobacteriota</taxon>
        <taxon>Desulfomonilia</taxon>
        <taxon>Desulfomonilales</taxon>
        <taxon>Desulfomonilaceae</taxon>
        <taxon>Desulfomonile</taxon>
    </lineage>
</organism>
<dbReference type="InterPro" id="IPR000719">
    <property type="entry name" value="Prot_kinase_dom"/>
</dbReference>
<sequence length="1072" mass="119678">MLAVCVISQIWSAATPARASEQFPEGVIVDAPDGLSTPIYAQTSPGSDLLGIALQGDILETLGVAGDYVQVRLPADKKVSGYVLKAHTKPWVPPKKQGIPIMYLMLGCLAILIGGAVAFFVLRARKSQEAVHHAASIPASIKRAEELYRAGDYGEAIREFKSYIELQGGEVRNPDVYRRLTVCYQNTNEIKEAARSWERMRSLGGLKNLDDYTLGVELMSSLGKEAEAAEIYEQLLQHESDEDKRCEIHRKLFDIYRRIKNGDKLVHHAMKLKFLGTADTNIVPDTIHFLIAEGQTDVAIESNNKELVGGIASEFMEDKLKSPEAGRIYLKALEYDRTDQRLHRILANIYNESGDLKRAVSELTILHQLDKEQPDIYMDEAAKLYVENGRVSDAIAEGNPLIIKKIAQMYLARSEVNPDAVAVYEKVLEFQPKAVGINRMLSTVYLTRGDLDKYMDKLRLLHEIDGSNHDYLSDLAKCIIDNDMIDETIKEGNRDLNAKIVKQLIKRGTATDKAVSLLEKLVKFEPENAILRGALVRAYERRTDPKKAFHHVLQLIKQKSDDTEFAEKAAILALELNSLDELVGLGSPQTIVFAAREIVKKQLTGQVVEQILTQAVQEAPRDPGIAGYLKGLKQAQAPDAKPKPQAEPAPSARPEPKPERTAEVKPPTKSEAKIQKPDRPATADASKPDMKRTPPKEAKSPGSKHEKGIKQLLPKKEKSAPEKKPPPGDSEKKSKRPEAAPIAPQSSAQIVRVMDEFLTEDRAVTTFVSGHDRGRTGREFNREDLLLPTAGGLAYKEMEVLVTDGWGNIHVGMEVNTGRPVLIRVFRKGLLESPALNEFISDISELGFNTVHDNILPLEEIVHGPGAVAGLVHPFFSRTLEGVMRDKKRPDLAVRLELIAKLVDGMAYAHNYTGVDGKLRRTFHLQLQSNLIFVSDDYRRLQIGGLGHSQAYRNITRGKQSRWQEPGMNPVFMPPEFFRSKGTNIKERAVDVYSLGILIYFMATGEYPFDGPALDDYKFQHIRIFAAPPRLIDPTVPDWLEPIILGCLEKEPDKRWTSISEIQQAFNRGMNR</sequence>
<dbReference type="EMBL" id="JACRDE010000358">
    <property type="protein sequence ID" value="MBI5250537.1"/>
    <property type="molecule type" value="Genomic_DNA"/>
</dbReference>
<feature type="domain" description="Protein kinase" evidence="3">
    <location>
        <begin position="795"/>
        <end position="1067"/>
    </location>
</feature>
<dbReference type="PANTHER" id="PTHR23257">
    <property type="entry name" value="SERINE-THREONINE PROTEIN KINASE"/>
    <property type="match status" value="1"/>
</dbReference>
<dbReference type="AlphaFoldDB" id="A0A9D6V7N4"/>
<dbReference type="Proteomes" id="UP000807825">
    <property type="component" value="Unassembled WGS sequence"/>
</dbReference>
<dbReference type="PANTHER" id="PTHR23257:SF706">
    <property type="entry name" value="PROTO-ONCOGENE SERINE_THREONINE-PROTEIN KINASE MOS"/>
    <property type="match status" value="1"/>
</dbReference>
<evidence type="ECO:0000259" key="3">
    <source>
        <dbReference type="PROSITE" id="PS50011"/>
    </source>
</evidence>
<dbReference type="GO" id="GO:0005737">
    <property type="term" value="C:cytoplasm"/>
    <property type="evidence" value="ECO:0007669"/>
    <property type="project" value="TreeGrafter"/>
</dbReference>
<evidence type="ECO:0000313" key="5">
    <source>
        <dbReference type="Proteomes" id="UP000807825"/>
    </source>
</evidence>
<dbReference type="InterPro" id="IPR011990">
    <property type="entry name" value="TPR-like_helical_dom_sf"/>
</dbReference>
<evidence type="ECO:0000256" key="1">
    <source>
        <dbReference type="SAM" id="MobiDB-lite"/>
    </source>
</evidence>
<dbReference type="InterPro" id="IPR011009">
    <property type="entry name" value="Kinase-like_dom_sf"/>
</dbReference>
<keyword evidence="2" id="KW-0472">Membrane</keyword>
<name>A0A9D6V7N4_9BACT</name>